<accession>B3RYS7</accession>
<dbReference type="Gene3D" id="2.70.160.11">
    <property type="entry name" value="Hnrnp arginine n-methyltransferase1"/>
    <property type="match status" value="2"/>
</dbReference>
<dbReference type="SUPFAM" id="SSF48452">
    <property type="entry name" value="TPR-like"/>
    <property type="match status" value="1"/>
</dbReference>
<keyword evidence="1 5" id="KW-0489">Methyltransferase</keyword>
<dbReference type="STRING" id="10228.B3RYS7"/>
<dbReference type="InterPro" id="IPR011990">
    <property type="entry name" value="TPR-like_helical_dom_sf"/>
</dbReference>
<dbReference type="CTD" id="6754197"/>
<dbReference type="GO" id="GO:0042054">
    <property type="term" value="F:histone methyltransferase activity"/>
    <property type="evidence" value="ECO:0000318"/>
    <property type="project" value="GO_Central"/>
</dbReference>
<evidence type="ECO:0000259" key="7">
    <source>
        <dbReference type="Pfam" id="PF22528"/>
    </source>
</evidence>
<evidence type="ECO:0000256" key="5">
    <source>
        <dbReference type="PROSITE-ProRule" id="PRU01015"/>
    </source>
</evidence>
<dbReference type="PANTHER" id="PTHR11006:SF60">
    <property type="entry name" value="PROTEIN ARGININE N-METHYLTRANSFERASE 9"/>
    <property type="match status" value="1"/>
</dbReference>
<dbReference type="OrthoDB" id="5980806at2759"/>
<sequence length="874" mass="98928">MDANLHNSISDDDEDESSSDDTSDDCQSNDTDIEEDEEGSDDMDHKIHLALKAIHAANSCAAKENYGRAFAYYLLALQLQPNCRDSIRSHFIIVCRKWCDELEALGKIDDMFNCYENARQALPDCEEIYNNIGAKLFKFGHRNSAIQYFHKALQINPQLARATENLQNISNLLVERWHFCMLNDITRNSSYRDAIDRAIASDARASVLDIGSGSGILSMLAVKAGAKDVYACEMSDVWHDISKQVLLDNCMDKNVKLIKAKSTNLMIPEDIPDRVSLVVTETLDSGVLGEGIIKFIQHAWRDLLTVNTAPVQDDNITDSNQLSSHIDNKKNHPVGKVIPAGVTIYICAIECEYIRRESRLLHSNIQGLDVSKLRLIGNSENMAINKVDDYMAEPYTTERLAFLPGGCKYLTDVCSILHLDFNYPHILHPPMYLNKKFKLKLDCVQTGRIDAIAMWFNLQLDDKIAFTTSPGSNLSWEQAIYPINSSSLMDKIYTASVVDGNVNQTEIDKLLTMQSQDMVEISIQCTPKYVDLEVENIYVYNKQLNCNTIRLPNQSAFFHGPASELFEHYIDRRELCRLNDSVYHSRFSFAIKDLIQKMALMKQSEGNDSTIKVMDLMQGVSLIGILAAQQGAEVMIVDPPNDFEQLYSRIIEYNDIKSKISPGCGDFEQDIKHFEWDILLSEIVEPSGVLKEQILEDIHLARQIESQRKRFVIPNKITVYGLCISSLPLRSKCLVLDDNNTLGFRIKDFINEYRVITHIDIDLANLPHERLSLPFKILTIDLNCEDTMKMLVQKSVVPVNMIKSGNLTAVVYWFVLDLDDTHKISTGPNAYETSFWHQAGVVFKTETAVQCDQKIILSCSLSISTLDIIITKDE</sequence>
<dbReference type="PROSITE" id="PS50293">
    <property type="entry name" value="TPR_REGION"/>
    <property type="match status" value="1"/>
</dbReference>
<dbReference type="EMBL" id="DS985245">
    <property type="protein sequence ID" value="EDV24647.1"/>
    <property type="molecule type" value="Genomic_DNA"/>
</dbReference>
<dbReference type="Proteomes" id="UP000009022">
    <property type="component" value="Unassembled WGS sequence"/>
</dbReference>
<dbReference type="KEGG" id="tad:TRIADDRAFT_56661"/>
<feature type="region of interest" description="Disordered" evidence="6">
    <location>
        <begin position="1"/>
        <end position="41"/>
    </location>
</feature>
<evidence type="ECO:0000313" key="8">
    <source>
        <dbReference type="EMBL" id="EDV24647.1"/>
    </source>
</evidence>
<evidence type="ECO:0000256" key="1">
    <source>
        <dbReference type="ARBA" id="ARBA00022603"/>
    </source>
</evidence>
<dbReference type="Pfam" id="PF22528">
    <property type="entry name" value="PRMT_C"/>
    <property type="match status" value="2"/>
</dbReference>
<feature type="domain" description="Protein arginine N-methyltransferase" evidence="7">
    <location>
        <begin position="406"/>
        <end position="502"/>
    </location>
</feature>
<dbReference type="InterPro" id="IPR055135">
    <property type="entry name" value="PRMT_dom"/>
</dbReference>
<keyword evidence="3 5" id="KW-0949">S-adenosyl-L-methionine</keyword>
<dbReference type="InterPro" id="IPR025799">
    <property type="entry name" value="Arg_MeTrfase"/>
</dbReference>
<evidence type="ECO:0000256" key="6">
    <source>
        <dbReference type="SAM" id="MobiDB-lite"/>
    </source>
</evidence>
<keyword evidence="2 5" id="KW-0808">Transferase</keyword>
<dbReference type="SUPFAM" id="SSF53335">
    <property type="entry name" value="S-adenosyl-L-methionine-dependent methyltransferases"/>
    <property type="match status" value="2"/>
</dbReference>
<organism evidence="8 9">
    <name type="scientific">Trichoplax adhaerens</name>
    <name type="common">Trichoplax reptans</name>
    <dbReference type="NCBI Taxonomy" id="10228"/>
    <lineage>
        <taxon>Eukaryota</taxon>
        <taxon>Metazoa</taxon>
        <taxon>Placozoa</taxon>
        <taxon>Uniplacotomia</taxon>
        <taxon>Trichoplacea</taxon>
        <taxon>Trichoplacidae</taxon>
        <taxon>Trichoplax</taxon>
    </lineage>
</organism>
<reference evidence="8 9" key="1">
    <citation type="journal article" date="2008" name="Nature">
        <title>The Trichoplax genome and the nature of placozoans.</title>
        <authorList>
            <person name="Srivastava M."/>
            <person name="Begovic E."/>
            <person name="Chapman J."/>
            <person name="Putnam N.H."/>
            <person name="Hellsten U."/>
            <person name="Kawashima T."/>
            <person name="Kuo A."/>
            <person name="Mitros T."/>
            <person name="Salamov A."/>
            <person name="Carpenter M.L."/>
            <person name="Signorovitch A.Y."/>
            <person name="Moreno M.A."/>
            <person name="Kamm K."/>
            <person name="Grimwood J."/>
            <person name="Schmutz J."/>
            <person name="Shapiro H."/>
            <person name="Grigoriev I.V."/>
            <person name="Buss L.W."/>
            <person name="Schierwater B."/>
            <person name="Dellaporta S.L."/>
            <person name="Rokhsar D.S."/>
        </authorList>
    </citation>
    <scope>NUCLEOTIDE SEQUENCE [LARGE SCALE GENOMIC DNA]</scope>
    <source>
        <strain evidence="8 9">Grell-BS-1999</strain>
    </source>
</reference>
<dbReference type="GO" id="GO:0005634">
    <property type="term" value="C:nucleus"/>
    <property type="evidence" value="ECO:0000318"/>
    <property type="project" value="GO_Central"/>
</dbReference>
<gene>
    <name evidence="8" type="ORF">TRIADDRAFT_56661</name>
</gene>
<dbReference type="GO" id="GO:0016274">
    <property type="term" value="F:protein-arginine N-methyltransferase activity"/>
    <property type="evidence" value="ECO:0000318"/>
    <property type="project" value="GO_Central"/>
</dbReference>
<evidence type="ECO:0000256" key="3">
    <source>
        <dbReference type="ARBA" id="ARBA00022691"/>
    </source>
</evidence>
<dbReference type="eggNOG" id="KOG1501">
    <property type="taxonomic scope" value="Eukaryota"/>
</dbReference>
<dbReference type="GeneID" id="6754197"/>
<dbReference type="PhylomeDB" id="B3RYS7"/>
<evidence type="ECO:0000256" key="4">
    <source>
        <dbReference type="PROSITE-ProRule" id="PRU00339"/>
    </source>
</evidence>
<name>B3RYS7_TRIAD</name>
<dbReference type="Pfam" id="PF06325">
    <property type="entry name" value="PrmA"/>
    <property type="match status" value="1"/>
</dbReference>
<dbReference type="SMART" id="SM00028">
    <property type="entry name" value="TPR"/>
    <property type="match status" value="2"/>
</dbReference>
<dbReference type="Gene3D" id="3.40.50.150">
    <property type="entry name" value="Vaccinia Virus protein VP39"/>
    <property type="match status" value="2"/>
</dbReference>
<dbReference type="PANTHER" id="PTHR11006">
    <property type="entry name" value="PROTEIN ARGININE N-METHYLTRANSFERASE"/>
    <property type="match status" value="1"/>
</dbReference>
<evidence type="ECO:0000256" key="2">
    <source>
        <dbReference type="ARBA" id="ARBA00022679"/>
    </source>
</evidence>
<dbReference type="GO" id="GO:0006338">
    <property type="term" value="P:chromatin remodeling"/>
    <property type="evidence" value="ECO:0000318"/>
    <property type="project" value="GO_Central"/>
</dbReference>
<proteinExistence type="predicted"/>
<feature type="domain" description="Protein arginine N-methyltransferase" evidence="7">
    <location>
        <begin position="767"/>
        <end position="862"/>
    </location>
</feature>
<dbReference type="CDD" id="cd02440">
    <property type="entry name" value="AdoMet_MTases"/>
    <property type="match status" value="1"/>
</dbReference>
<feature type="compositionally biased region" description="Acidic residues" evidence="6">
    <location>
        <begin position="31"/>
        <end position="41"/>
    </location>
</feature>
<dbReference type="PROSITE" id="PS51678">
    <property type="entry name" value="SAM_MT_PRMT"/>
    <property type="match status" value="1"/>
</dbReference>
<dbReference type="InParanoid" id="B3RYS7"/>
<dbReference type="GO" id="GO:0032259">
    <property type="term" value="P:methylation"/>
    <property type="evidence" value="ECO:0007669"/>
    <property type="project" value="UniProtKB-KW"/>
</dbReference>
<dbReference type="RefSeq" id="XP_002112537.1">
    <property type="nucleotide sequence ID" value="XM_002112501.1"/>
</dbReference>
<feature type="compositionally biased region" description="Acidic residues" evidence="6">
    <location>
        <begin position="10"/>
        <end position="24"/>
    </location>
</feature>
<dbReference type="AlphaFoldDB" id="B3RYS7"/>
<dbReference type="HOGENOM" id="CLU_017482_1_0_1"/>
<dbReference type="PROSITE" id="PS50005">
    <property type="entry name" value="TPR"/>
    <property type="match status" value="1"/>
</dbReference>
<feature type="repeat" description="TPR" evidence="4">
    <location>
        <begin position="126"/>
        <end position="159"/>
    </location>
</feature>
<dbReference type="Gene3D" id="1.25.40.10">
    <property type="entry name" value="Tetratricopeptide repeat domain"/>
    <property type="match status" value="1"/>
</dbReference>
<dbReference type="InterPro" id="IPR029063">
    <property type="entry name" value="SAM-dependent_MTases_sf"/>
</dbReference>
<keyword evidence="9" id="KW-1185">Reference proteome</keyword>
<dbReference type="FunCoup" id="B3RYS7">
    <property type="interactions" value="1803"/>
</dbReference>
<evidence type="ECO:0000313" key="9">
    <source>
        <dbReference type="Proteomes" id="UP000009022"/>
    </source>
</evidence>
<protein>
    <recommendedName>
        <fullName evidence="7">Protein arginine N-methyltransferase domain-containing protein</fullName>
    </recommendedName>
</protein>
<dbReference type="InterPro" id="IPR019734">
    <property type="entry name" value="TPR_rpt"/>
</dbReference>
<keyword evidence="4" id="KW-0802">TPR repeat</keyword>
<dbReference type="OMA" id="CQNEMSS"/>
<dbReference type="GO" id="GO:0006355">
    <property type="term" value="P:regulation of DNA-templated transcription"/>
    <property type="evidence" value="ECO:0000318"/>
    <property type="project" value="GO_Central"/>
</dbReference>